<name>A0ABM8FK75_9BACT</name>
<evidence type="ECO:0000256" key="5">
    <source>
        <dbReference type="ARBA" id="ARBA00023235"/>
    </source>
</evidence>
<keyword evidence="9" id="KW-1185">Reference proteome</keyword>
<feature type="active site" description="Electrophile" evidence="6">
    <location>
        <position position="92"/>
    </location>
</feature>
<dbReference type="CDD" id="cd00311">
    <property type="entry name" value="TIM"/>
    <property type="match status" value="1"/>
</dbReference>
<dbReference type="InterPro" id="IPR000652">
    <property type="entry name" value="Triosephosphate_isomerase"/>
</dbReference>
<dbReference type="GO" id="GO:0016853">
    <property type="term" value="F:isomerase activity"/>
    <property type="evidence" value="ECO:0007669"/>
    <property type="project" value="UniProtKB-KW"/>
</dbReference>
<keyword evidence="4 6" id="KW-0324">Glycolysis</keyword>
<dbReference type="SUPFAM" id="SSF51351">
    <property type="entry name" value="Triosephosphate isomerase (TIM)"/>
    <property type="match status" value="1"/>
</dbReference>
<evidence type="ECO:0000256" key="6">
    <source>
        <dbReference type="HAMAP-Rule" id="MF_00147"/>
    </source>
</evidence>
<feature type="binding site" evidence="6">
    <location>
        <position position="197"/>
    </location>
    <ligand>
        <name>substrate</name>
    </ligand>
</feature>
<dbReference type="PANTHER" id="PTHR21139:SF42">
    <property type="entry name" value="TRIOSEPHOSPHATE ISOMERASE"/>
    <property type="match status" value="1"/>
</dbReference>
<comment type="similarity">
    <text evidence="1 6 7">Belongs to the triosephosphate isomerase family.</text>
</comment>
<comment type="catalytic activity">
    <reaction evidence="6 7">
        <text>D-glyceraldehyde 3-phosphate = dihydroxyacetone phosphate</text>
        <dbReference type="Rhea" id="RHEA:18585"/>
        <dbReference type="ChEBI" id="CHEBI:57642"/>
        <dbReference type="ChEBI" id="CHEBI:59776"/>
        <dbReference type="EC" id="5.3.1.1"/>
    </reaction>
</comment>
<feature type="binding site" evidence="6">
    <location>
        <position position="167"/>
    </location>
    <ligand>
        <name>substrate</name>
    </ligand>
</feature>
<evidence type="ECO:0000256" key="1">
    <source>
        <dbReference type="ARBA" id="ARBA00007422"/>
    </source>
</evidence>
<dbReference type="InterPro" id="IPR020861">
    <property type="entry name" value="Triosephosphate_isomerase_AS"/>
</dbReference>
<keyword evidence="3 6" id="KW-0963">Cytoplasm</keyword>
<organism evidence="8 9">
    <name type="scientific">Hydrogenimonas cancrithermarum</name>
    <dbReference type="NCBI Taxonomy" id="2993563"/>
    <lineage>
        <taxon>Bacteria</taxon>
        <taxon>Pseudomonadati</taxon>
        <taxon>Campylobacterota</taxon>
        <taxon>Epsilonproteobacteria</taxon>
        <taxon>Campylobacterales</taxon>
        <taxon>Hydrogenimonadaceae</taxon>
        <taxon>Hydrogenimonas</taxon>
    </lineage>
</organism>
<dbReference type="Gene3D" id="3.20.20.70">
    <property type="entry name" value="Aldolase class I"/>
    <property type="match status" value="1"/>
</dbReference>
<evidence type="ECO:0000256" key="7">
    <source>
        <dbReference type="RuleBase" id="RU363013"/>
    </source>
</evidence>
<comment type="subunit">
    <text evidence="6 7">Homodimer.</text>
</comment>
<comment type="caution">
    <text evidence="6">Lacks conserved residue(s) required for the propagation of feature annotation.</text>
</comment>
<keyword evidence="2 6" id="KW-0312">Gluconeogenesis</keyword>
<reference evidence="8 9" key="1">
    <citation type="submission" date="2023-03" db="EMBL/GenBank/DDBJ databases">
        <title>Description of Hydrogenimonas sp. ISO32.</title>
        <authorList>
            <person name="Mino S."/>
            <person name="Fukazawa S."/>
            <person name="Sawabe T."/>
        </authorList>
    </citation>
    <scope>NUCLEOTIDE SEQUENCE [LARGE SCALE GENOMIC DNA]</scope>
    <source>
        <strain evidence="8 9">ISO32</strain>
    </source>
</reference>
<evidence type="ECO:0000256" key="3">
    <source>
        <dbReference type="ARBA" id="ARBA00022490"/>
    </source>
</evidence>
<feature type="binding site" evidence="6">
    <location>
        <begin position="8"/>
        <end position="10"/>
    </location>
    <ligand>
        <name>substrate</name>
    </ligand>
</feature>
<dbReference type="InterPro" id="IPR013785">
    <property type="entry name" value="Aldolase_TIM"/>
</dbReference>
<dbReference type="PROSITE" id="PS00171">
    <property type="entry name" value="TIM_1"/>
    <property type="match status" value="1"/>
</dbReference>
<protein>
    <recommendedName>
        <fullName evidence="6 7">Triosephosphate isomerase</fullName>
        <shortName evidence="6">TIM</shortName>
        <shortName evidence="6">TPI</shortName>
        <ecNumber evidence="6 7">5.3.1.1</ecNumber>
    </recommendedName>
    <alternativeName>
        <fullName evidence="6">Triose-phosphate isomerase</fullName>
    </alternativeName>
</protein>
<dbReference type="PANTHER" id="PTHR21139">
    <property type="entry name" value="TRIOSEPHOSPHATE ISOMERASE"/>
    <property type="match status" value="1"/>
</dbReference>
<keyword evidence="5 6" id="KW-0413">Isomerase</keyword>
<evidence type="ECO:0000256" key="2">
    <source>
        <dbReference type="ARBA" id="ARBA00022432"/>
    </source>
</evidence>
<dbReference type="InterPro" id="IPR022896">
    <property type="entry name" value="TrioseP_Isoase_bac/euk"/>
</dbReference>
<dbReference type="EC" id="5.3.1.1" evidence="6 7"/>
<dbReference type="InterPro" id="IPR035990">
    <property type="entry name" value="TIM_sf"/>
</dbReference>
<proteinExistence type="inferred from homology"/>
<evidence type="ECO:0000256" key="4">
    <source>
        <dbReference type="ARBA" id="ARBA00023152"/>
    </source>
</evidence>
<comment type="pathway">
    <text evidence="6 7">Carbohydrate biosynthesis; gluconeogenesis.</text>
</comment>
<feature type="active site" description="Proton acceptor" evidence="6">
    <location>
        <position position="161"/>
    </location>
</feature>
<dbReference type="Proteomes" id="UP001321445">
    <property type="component" value="Chromosome"/>
</dbReference>
<comment type="subcellular location">
    <subcellularLocation>
        <location evidence="6 7">Cytoplasm</location>
    </subcellularLocation>
</comment>
<evidence type="ECO:0000313" key="9">
    <source>
        <dbReference type="Proteomes" id="UP001321445"/>
    </source>
</evidence>
<dbReference type="HAMAP" id="MF_00147_B">
    <property type="entry name" value="TIM_B"/>
    <property type="match status" value="1"/>
</dbReference>
<comment type="function">
    <text evidence="6">Involved in the gluconeogenesis. Catalyzes stereospecifically the conversion of dihydroxyacetone phosphate (DHAP) to D-glyceraldehyde-3-phosphate (G3P).</text>
</comment>
<dbReference type="RefSeq" id="WP_286337897.1">
    <property type="nucleotide sequence ID" value="NZ_AP027370.1"/>
</dbReference>
<sequence length="239" mass="26234">MSKILAANFKTNHTRASTRAYIEALDAHLDASGYKGETYIFPPATALDRFETKADIRIGAQNAYPTVKGSFTGEIGLEQLGEFGIGTILVGHSERRHILGESQAFIAQKYAWFKEQGFTIVYCIGEPLEVREAGDDAVRRYLVDQCEGIDTAYEKLILAYEPVWAIGTGRTATPELIEQTHAVIKRLSDRPLLYGGSVKPQNIADILAVPGCDGALIGTASWDVESMVSMLETAMRDEK</sequence>
<dbReference type="Pfam" id="PF00121">
    <property type="entry name" value="TIM"/>
    <property type="match status" value="1"/>
</dbReference>
<accession>A0ABM8FK75</accession>
<gene>
    <name evidence="6 8" type="primary">tpiA</name>
    <name evidence="8" type="ORF">HCR_10290</name>
</gene>
<dbReference type="PROSITE" id="PS51440">
    <property type="entry name" value="TIM_2"/>
    <property type="match status" value="1"/>
</dbReference>
<comment type="pathway">
    <text evidence="6 7">Carbohydrate degradation; glycolysis; D-glyceraldehyde 3-phosphate from glycerone phosphate: step 1/1.</text>
</comment>
<dbReference type="NCBIfam" id="NF000728">
    <property type="entry name" value="PRK00042.3-2"/>
    <property type="match status" value="1"/>
</dbReference>
<evidence type="ECO:0000313" key="8">
    <source>
        <dbReference type="EMBL" id="BDY12717.1"/>
    </source>
</evidence>
<dbReference type="EMBL" id="AP027370">
    <property type="protein sequence ID" value="BDY12717.1"/>
    <property type="molecule type" value="Genomic_DNA"/>
</dbReference>